<sequence>MPGWNFSKRANTLPAFTCYDCLSAAVAAAAAFSRAFCAIARLSAEALSSSTTTSAPAAFLVFSLSFMSHCFVPGSRFTR</sequence>
<keyword evidence="1" id="KW-0812">Transmembrane</keyword>
<keyword evidence="3" id="KW-1185">Reference proteome</keyword>
<evidence type="ECO:0000313" key="2">
    <source>
        <dbReference type="EMBL" id="EYC31572.1"/>
    </source>
</evidence>
<keyword evidence="1" id="KW-1133">Transmembrane helix</keyword>
<keyword evidence="1" id="KW-0472">Membrane</keyword>
<gene>
    <name evidence="2" type="primary">Acey_s0004.g2222</name>
    <name evidence="2" type="ORF">Y032_0004g2222</name>
</gene>
<feature type="transmembrane region" description="Helical" evidence="1">
    <location>
        <begin position="53"/>
        <end position="72"/>
    </location>
</feature>
<dbReference type="EMBL" id="JARK01001340">
    <property type="protein sequence ID" value="EYC31572.1"/>
    <property type="molecule type" value="Genomic_DNA"/>
</dbReference>
<comment type="caution">
    <text evidence="2">The sequence shown here is derived from an EMBL/GenBank/DDBJ whole genome shotgun (WGS) entry which is preliminary data.</text>
</comment>
<proteinExistence type="predicted"/>
<evidence type="ECO:0000256" key="1">
    <source>
        <dbReference type="SAM" id="Phobius"/>
    </source>
</evidence>
<evidence type="ECO:0000313" key="3">
    <source>
        <dbReference type="Proteomes" id="UP000024635"/>
    </source>
</evidence>
<dbReference type="Proteomes" id="UP000024635">
    <property type="component" value="Unassembled WGS sequence"/>
</dbReference>
<accession>A0A016VX61</accession>
<dbReference type="AlphaFoldDB" id="A0A016VX61"/>
<reference evidence="3" key="1">
    <citation type="journal article" date="2015" name="Nat. Genet.">
        <title>The genome and transcriptome of the zoonotic hookworm Ancylostoma ceylanicum identify infection-specific gene families.</title>
        <authorList>
            <person name="Schwarz E.M."/>
            <person name="Hu Y."/>
            <person name="Antoshechkin I."/>
            <person name="Miller M.M."/>
            <person name="Sternberg P.W."/>
            <person name="Aroian R.V."/>
        </authorList>
    </citation>
    <scope>NUCLEOTIDE SEQUENCE</scope>
    <source>
        <strain evidence="3">HY135</strain>
    </source>
</reference>
<protein>
    <submittedName>
        <fullName evidence="2">Uncharacterized protein</fullName>
    </submittedName>
</protein>
<organism evidence="2 3">
    <name type="scientific">Ancylostoma ceylanicum</name>
    <dbReference type="NCBI Taxonomy" id="53326"/>
    <lineage>
        <taxon>Eukaryota</taxon>
        <taxon>Metazoa</taxon>
        <taxon>Ecdysozoa</taxon>
        <taxon>Nematoda</taxon>
        <taxon>Chromadorea</taxon>
        <taxon>Rhabditida</taxon>
        <taxon>Rhabditina</taxon>
        <taxon>Rhabditomorpha</taxon>
        <taxon>Strongyloidea</taxon>
        <taxon>Ancylostomatidae</taxon>
        <taxon>Ancylostomatinae</taxon>
        <taxon>Ancylostoma</taxon>
    </lineage>
</organism>
<name>A0A016VX61_9BILA</name>